<dbReference type="EMBL" id="LR134441">
    <property type="protein sequence ID" value="VEH98755.1"/>
    <property type="molecule type" value="Genomic_DNA"/>
</dbReference>
<evidence type="ECO:0000313" key="8">
    <source>
        <dbReference type="Proteomes" id="UP000028349"/>
    </source>
</evidence>
<evidence type="ECO:0000259" key="5">
    <source>
        <dbReference type="PROSITE" id="PS50122"/>
    </source>
</evidence>
<feature type="active site" evidence="4">
    <location>
        <position position="39"/>
    </location>
</feature>
<accession>A0A448NQ69</accession>
<dbReference type="AlphaFoldDB" id="A0A448NQ69"/>
<evidence type="ECO:0000256" key="4">
    <source>
        <dbReference type="PROSITE-ProRule" id="PRU00050"/>
    </source>
</evidence>
<keyword evidence="1 4" id="KW-0378">Hydrolase</keyword>
<dbReference type="PANTHER" id="PTHR42872">
    <property type="entry name" value="PROTEIN-GLUTAMATE METHYLESTERASE/PROTEIN-GLUTAMINE GLUTAMINASE"/>
    <property type="match status" value="1"/>
</dbReference>
<dbReference type="KEGG" id="cant:NCTC13489_01127"/>
<feature type="active site" evidence="4">
    <location>
        <position position="12"/>
    </location>
</feature>
<evidence type="ECO:0000256" key="1">
    <source>
        <dbReference type="ARBA" id="ARBA00022801"/>
    </source>
</evidence>
<dbReference type="Gene3D" id="3.40.50.180">
    <property type="entry name" value="Methylesterase CheB, C-terminal domain"/>
    <property type="match status" value="1"/>
</dbReference>
<dbReference type="CDD" id="cd16433">
    <property type="entry name" value="CheB"/>
    <property type="match status" value="1"/>
</dbReference>
<reference evidence="7 9" key="2">
    <citation type="submission" date="2018-12" db="EMBL/GenBank/DDBJ databases">
        <authorList>
            <consortium name="Pathogen Informatics"/>
        </authorList>
    </citation>
    <scope>NUCLEOTIDE SEQUENCE [LARGE SCALE GENOMIC DNA]</scope>
    <source>
        <strain evidence="7 9">NCTC13489</strain>
    </source>
</reference>
<dbReference type="Proteomes" id="UP000028349">
    <property type="component" value="Unassembled WGS sequence"/>
</dbReference>
<dbReference type="PANTHER" id="PTHR42872:SF3">
    <property type="entry name" value="PROTEIN-GLUTAMATE METHYLESTERASE_PROTEIN-GLUTAMINE GLUTAMINASE 1"/>
    <property type="match status" value="1"/>
</dbReference>
<dbReference type="GO" id="GO:0005737">
    <property type="term" value="C:cytoplasm"/>
    <property type="evidence" value="ECO:0007669"/>
    <property type="project" value="InterPro"/>
</dbReference>
<dbReference type="OrthoDB" id="1524092at2"/>
<dbReference type="RefSeq" id="WP_034720074.1">
    <property type="nucleotide sequence ID" value="NZ_FOIX01000003.1"/>
</dbReference>
<dbReference type="InterPro" id="IPR035909">
    <property type="entry name" value="CheB_C"/>
</dbReference>
<dbReference type="PROSITE" id="PS50122">
    <property type="entry name" value="CHEB"/>
    <property type="match status" value="1"/>
</dbReference>
<evidence type="ECO:0000313" key="6">
    <source>
        <dbReference type="EMBL" id="KEY19182.1"/>
    </source>
</evidence>
<dbReference type="SUPFAM" id="SSF52738">
    <property type="entry name" value="Methylesterase CheB, C-terminal domain"/>
    <property type="match status" value="1"/>
</dbReference>
<dbReference type="STRING" id="266748.HY04_12235"/>
<evidence type="ECO:0000256" key="3">
    <source>
        <dbReference type="ARBA" id="ARBA00048267"/>
    </source>
</evidence>
<dbReference type="Proteomes" id="UP000270036">
    <property type="component" value="Chromosome"/>
</dbReference>
<reference evidence="6 8" key="1">
    <citation type="submission" date="2014-07" db="EMBL/GenBank/DDBJ databases">
        <authorList>
            <person name="Pisani N.G."/>
            <person name="Newman J.D."/>
        </authorList>
    </citation>
    <scope>NUCLEOTIDE SEQUENCE [LARGE SCALE GENOMIC DNA]</scope>
    <source>
        <strain evidence="6 8">LMG 24720</strain>
    </source>
</reference>
<dbReference type="InterPro" id="IPR000673">
    <property type="entry name" value="Sig_transdc_resp-reg_Me-estase"/>
</dbReference>
<gene>
    <name evidence="7" type="primary">cheB</name>
    <name evidence="6" type="ORF">HY04_12235</name>
    <name evidence="7" type="ORF">NCTC13489_01127</name>
</gene>
<dbReference type="EC" id="3.1.1.61" evidence="2"/>
<feature type="domain" description="CheB-type methylesterase" evidence="5">
    <location>
        <begin position="1"/>
        <end position="188"/>
    </location>
</feature>
<keyword evidence="4" id="KW-0145">Chemotaxis</keyword>
<evidence type="ECO:0000256" key="2">
    <source>
        <dbReference type="ARBA" id="ARBA00039140"/>
    </source>
</evidence>
<dbReference type="GO" id="GO:0006935">
    <property type="term" value="P:chemotaxis"/>
    <property type="evidence" value="ECO:0007669"/>
    <property type="project" value="UniProtKB-UniRule"/>
</dbReference>
<comment type="catalytic activity">
    <reaction evidence="3">
        <text>[protein]-L-glutamate 5-O-methyl ester + H2O = L-glutamyl-[protein] + methanol + H(+)</text>
        <dbReference type="Rhea" id="RHEA:23236"/>
        <dbReference type="Rhea" id="RHEA-COMP:10208"/>
        <dbReference type="Rhea" id="RHEA-COMP:10311"/>
        <dbReference type="ChEBI" id="CHEBI:15377"/>
        <dbReference type="ChEBI" id="CHEBI:15378"/>
        <dbReference type="ChEBI" id="CHEBI:17790"/>
        <dbReference type="ChEBI" id="CHEBI:29973"/>
        <dbReference type="ChEBI" id="CHEBI:82795"/>
        <dbReference type="EC" id="3.1.1.61"/>
    </reaction>
</comment>
<evidence type="ECO:0000313" key="7">
    <source>
        <dbReference type="EMBL" id="VEH98755.1"/>
    </source>
</evidence>
<dbReference type="GO" id="GO:0008984">
    <property type="term" value="F:protein-glutamate methylesterase activity"/>
    <property type="evidence" value="ECO:0007669"/>
    <property type="project" value="UniProtKB-EC"/>
</dbReference>
<organism evidence="7 9">
    <name type="scientific">Kaistella antarctica</name>
    <dbReference type="NCBI Taxonomy" id="266748"/>
    <lineage>
        <taxon>Bacteria</taxon>
        <taxon>Pseudomonadati</taxon>
        <taxon>Bacteroidota</taxon>
        <taxon>Flavobacteriia</taxon>
        <taxon>Flavobacteriales</taxon>
        <taxon>Weeksellaceae</taxon>
        <taxon>Chryseobacterium group</taxon>
        <taxon>Kaistella</taxon>
    </lineage>
</organism>
<dbReference type="Pfam" id="PF01339">
    <property type="entry name" value="CheB_methylest"/>
    <property type="match status" value="1"/>
</dbReference>
<keyword evidence="8" id="KW-1185">Reference proteome</keyword>
<feature type="active site" evidence="4">
    <location>
        <position position="132"/>
    </location>
</feature>
<dbReference type="EMBL" id="JPEP01000002">
    <property type="protein sequence ID" value="KEY19182.1"/>
    <property type="molecule type" value="Genomic_DNA"/>
</dbReference>
<evidence type="ECO:0000313" key="9">
    <source>
        <dbReference type="Proteomes" id="UP000270036"/>
    </source>
</evidence>
<name>A0A448NQ69_9FLAO</name>
<protein>
    <recommendedName>
        <fullName evidence="2">protein-glutamate methylesterase</fullName>
        <ecNumber evidence="2">3.1.1.61</ecNumber>
    </recommendedName>
</protein>
<sequence length="188" mass="20528">MKHCEALVIGGSAGSLDVLLKVLPDIDPVLPFPIIVVLHRKSGQESLLTDLLSSKTKLTVKEVEEKEKLVGTTLYIAPPDYHLLIENDKTFSLDASEKINFSRPSIDVSFESASQVFKENLVCLLLSGANSDGTKGLQKVNEKGGSVIIQDPSTAIVPFMPEYAIEHVANDAILNPKEMANYINQLPR</sequence>
<dbReference type="GO" id="GO:0000156">
    <property type="term" value="F:phosphorelay response regulator activity"/>
    <property type="evidence" value="ECO:0007669"/>
    <property type="project" value="InterPro"/>
</dbReference>
<proteinExistence type="predicted"/>